<gene>
    <name evidence="2" type="ORF">F5147DRAFT_687226</name>
</gene>
<reference evidence="2" key="1">
    <citation type="journal article" date="2020" name="New Phytol.">
        <title>Comparative genomics reveals dynamic genome evolution in host specialist ectomycorrhizal fungi.</title>
        <authorList>
            <person name="Lofgren L.A."/>
            <person name="Nguyen N.H."/>
            <person name="Vilgalys R."/>
            <person name="Ruytinx J."/>
            <person name="Liao H.L."/>
            <person name="Branco S."/>
            <person name="Kuo A."/>
            <person name="LaButti K."/>
            <person name="Lipzen A."/>
            <person name="Andreopoulos W."/>
            <person name="Pangilinan J."/>
            <person name="Riley R."/>
            <person name="Hundley H."/>
            <person name="Na H."/>
            <person name="Barry K."/>
            <person name="Grigoriev I.V."/>
            <person name="Stajich J.E."/>
            <person name="Kennedy P.G."/>
        </authorList>
    </citation>
    <scope>NUCLEOTIDE SEQUENCE</scope>
    <source>
        <strain evidence="2">FC423</strain>
    </source>
</reference>
<keyword evidence="1" id="KW-0732">Signal</keyword>
<dbReference type="EMBL" id="JABBWM010000018">
    <property type="protein sequence ID" value="KAG2111319.1"/>
    <property type="molecule type" value="Genomic_DNA"/>
</dbReference>
<dbReference type="RefSeq" id="XP_041294678.1">
    <property type="nucleotide sequence ID" value="XM_041436826.1"/>
</dbReference>
<proteinExistence type="predicted"/>
<feature type="signal peptide" evidence="1">
    <location>
        <begin position="1"/>
        <end position="21"/>
    </location>
</feature>
<protein>
    <submittedName>
        <fullName evidence="2">Uncharacterized protein</fullName>
    </submittedName>
</protein>
<name>A0A9P7FB38_9AGAM</name>
<evidence type="ECO:0000313" key="3">
    <source>
        <dbReference type="Proteomes" id="UP000823399"/>
    </source>
</evidence>
<organism evidence="2 3">
    <name type="scientific">Suillus discolor</name>
    <dbReference type="NCBI Taxonomy" id="1912936"/>
    <lineage>
        <taxon>Eukaryota</taxon>
        <taxon>Fungi</taxon>
        <taxon>Dikarya</taxon>
        <taxon>Basidiomycota</taxon>
        <taxon>Agaricomycotina</taxon>
        <taxon>Agaricomycetes</taxon>
        <taxon>Agaricomycetidae</taxon>
        <taxon>Boletales</taxon>
        <taxon>Suillineae</taxon>
        <taxon>Suillaceae</taxon>
        <taxon>Suillus</taxon>
    </lineage>
</organism>
<dbReference type="Proteomes" id="UP000823399">
    <property type="component" value="Unassembled WGS sequence"/>
</dbReference>
<accession>A0A9P7FB38</accession>
<evidence type="ECO:0000256" key="1">
    <source>
        <dbReference type="SAM" id="SignalP"/>
    </source>
</evidence>
<sequence>MMFTSRLTILALLAFLVGANAACATCQETLSVNGVVTYKLVTSSWNMMNGFVDCNYMDKKGDEVTCEYEESGVFKDGDSNMCPQNSRKNIFGC</sequence>
<dbReference type="AlphaFoldDB" id="A0A9P7FB38"/>
<keyword evidence="3" id="KW-1185">Reference proteome</keyword>
<dbReference type="OrthoDB" id="2608106at2759"/>
<comment type="caution">
    <text evidence="2">The sequence shown here is derived from an EMBL/GenBank/DDBJ whole genome shotgun (WGS) entry which is preliminary data.</text>
</comment>
<feature type="chain" id="PRO_5040170189" evidence="1">
    <location>
        <begin position="22"/>
        <end position="93"/>
    </location>
</feature>
<dbReference type="GeneID" id="64699085"/>
<evidence type="ECO:0000313" key="2">
    <source>
        <dbReference type="EMBL" id="KAG2111319.1"/>
    </source>
</evidence>